<evidence type="ECO:0000313" key="3">
    <source>
        <dbReference type="Proteomes" id="UP000583454"/>
    </source>
</evidence>
<dbReference type="Gene3D" id="1.20.1420.60">
    <property type="match status" value="1"/>
</dbReference>
<keyword evidence="3" id="KW-1185">Reference proteome</keyword>
<evidence type="ECO:0000259" key="1">
    <source>
        <dbReference type="Pfam" id="PF14300"/>
    </source>
</evidence>
<dbReference type="RefSeq" id="WP_183569715.1">
    <property type="nucleotide sequence ID" value="NZ_JACHOP010000009.1"/>
</dbReference>
<dbReference type="EMBL" id="JACHOP010000009">
    <property type="protein sequence ID" value="MBB5757825.1"/>
    <property type="molecule type" value="Genomic_DNA"/>
</dbReference>
<sequence>MYPPDITERNAWPGPCFSESGGKNEACNEENYVFAAIGSVASGWEFEEPEWRRVNQPRLNEDQIGLFAIWNVAGQIENGGITQVFYNSFGELAEDALQGARRFGLNRLADILEEAYDRFARPVPIDREERWRLLEKMAGMQPHDSEDMEAVSEIFKKCSKVFDDLDDRYFDLLNESGESILITLARIIEARKGSFFKE</sequence>
<dbReference type="Proteomes" id="UP000583454">
    <property type="component" value="Unassembled WGS sequence"/>
</dbReference>
<comment type="caution">
    <text evidence="2">The sequence shown here is derived from an EMBL/GenBank/DDBJ whole genome shotgun (WGS) entry which is preliminary data.</text>
</comment>
<name>A0A840ZL66_9HYPH</name>
<dbReference type="InterPro" id="IPR025402">
    <property type="entry name" value="DMP19_C"/>
</dbReference>
<proteinExistence type="predicted"/>
<gene>
    <name evidence="2" type="ORF">HNR00_002541</name>
</gene>
<reference evidence="2 3" key="1">
    <citation type="submission" date="2020-08" db="EMBL/GenBank/DDBJ databases">
        <title>Genomic Encyclopedia of Type Strains, Phase IV (KMG-IV): sequencing the most valuable type-strain genomes for metagenomic binning, comparative biology and taxonomic classification.</title>
        <authorList>
            <person name="Goeker M."/>
        </authorList>
    </citation>
    <scope>NUCLEOTIDE SEQUENCE [LARGE SCALE GENOMIC DNA]</scope>
    <source>
        <strain evidence="2 3">DSM 2163</strain>
    </source>
</reference>
<organism evidence="2 3">
    <name type="scientific">Methylorubrum rhodinum</name>
    <dbReference type="NCBI Taxonomy" id="29428"/>
    <lineage>
        <taxon>Bacteria</taxon>
        <taxon>Pseudomonadati</taxon>
        <taxon>Pseudomonadota</taxon>
        <taxon>Alphaproteobacteria</taxon>
        <taxon>Hyphomicrobiales</taxon>
        <taxon>Methylobacteriaceae</taxon>
        <taxon>Methylorubrum</taxon>
    </lineage>
</organism>
<feature type="domain" description="DNA mimic protein DMP19 C-terminal" evidence="1">
    <location>
        <begin position="58"/>
        <end position="177"/>
    </location>
</feature>
<evidence type="ECO:0000313" key="2">
    <source>
        <dbReference type="EMBL" id="MBB5757825.1"/>
    </source>
</evidence>
<accession>A0A840ZL66</accession>
<dbReference type="AlphaFoldDB" id="A0A840ZL66"/>
<protein>
    <recommendedName>
        <fullName evidence="1">DNA mimic protein DMP19 C-terminal domain-containing protein</fullName>
    </recommendedName>
</protein>
<dbReference type="Pfam" id="PF14300">
    <property type="entry name" value="DMP19"/>
    <property type="match status" value="1"/>
</dbReference>